<evidence type="ECO:0000313" key="1">
    <source>
        <dbReference type="EMBL" id="ATG97534.1"/>
    </source>
</evidence>
<keyword evidence="2" id="KW-1185">Reference proteome</keyword>
<name>A0A291IS10_9MOLU</name>
<dbReference type="KEGG" id="mlac:CP520_02080"/>
<dbReference type="EMBL" id="CP023668">
    <property type="protein sequence ID" value="ATG97534.1"/>
    <property type="molecule type" value="Genomic_DNA"/>
</dbReference>
<reference evidence="1 2" key="1">
    <citation type="submission" date="2017-09" db="EMBL/GenBank/DDBJ databases">
        <title>SPAdes assembly of the Mesoplasma lactucae genome.</title>
        <authorList>
            <person name="Knight T.F."/>
            <person name="Rubinstein R."/>
            <person name="Citino T."/>
        </authorList>
    </citation>
    <scope>NUCLEOTIDE SEQUENCE [LARGE SCALE GENOMIC DNA]</scope>
    <source>
        <strain evidence="1 2">831-C4</strain>
    </source>
</reference>
<protein>
    <submittedName>
        <fullName evidence="1">Uncharacterized protein</fullName>
    </submittedName>
</protein>
<dbReference type="RefSeq" id="WP_096862822.1">
    <property type="nucleotide sequence ID" value="NZ_CP023668.1"/>
</dbReference>
<proteinExistence type="predicted"/>
<dbReference type="OrthoDB" id="9868782at2"/>
<sequence>MRVLTFIFQIIWIILFPVIGGVVAWATGESSYGYIGIISIIAIFDLVWFCLSMNTKEMGIINKVGNLIILDIPAFLTMKKWFSENKTRALKKEVKENRYKKEISSDLNNREENYDIDIIYTPKEIEYLENKQKQKNKKIIMNDKSETTRLNHEVEYERKVVRGFGVYLLYLIYKNNPELTNTYDLIQEYNKMVNQPQLRTKETTDFLALKNISEFIQDYDAKKDTYQILNQTPNEEIIIALKQDRVDMVIDAKSILKKEQTKKLENKTEKNDKK</sequence>
<gene>
    <name evidence="1" type="ORF">CP520_02080</name>
</gene>
<evidence type="ECO:0000313" key="2">
    <source>
        <dbReference type="Proteomes" id="UP000232227"/>
    </source>
</evidence>
<organism evidence="1 2">
    <name type="scientific">Mesoplasma lactucae ATCC 49193</name>
    <dbReference type="NCBI Taxonomy" id="81460"/>
    <lineage>
        <taxon>Bacteria</taxon>
        <taxon>Bacillati</taxon>
        <taxon>Mycoplasmatota</taxon>
        <taxon>Mollicutes</taxon>
        <taxon>Entomoplasmatales</taxon>
        <taxon>Entomoplasmataceae</taxon>
        <taxon>Mesoplasma</taxon>
    </lineage>
</organism>
<dbReference type="AlphaFoldDB" id="A0A291IS10"/>
<dbReference type="Proteomes" id="UP000232227">
    <property type="component" value="Chromosome"/>
</dbReference>
<accession>A0A291IS10</accession>